<keyword evidence="4" id="KW-1185">Reference proteome</keyword>
<protein>
    <submittedName>
        <fullName evidence="3">LysM domain-containing protein</fullName>
    </submittedName>
</protein>
<dbReference type="PANTHER" id="PTHR34700:SF4">
    <property type="entry name" value="PHAGE-LIKE ELEMENT PBSX PROTEIN XKDP"/>
    <property type="match status" value="1"/>
</dbReference>
<dbReference type="InterPro" id="IPR018392">
    <property type="entry name" value="LysM"/>
</dbReference>
<gene>
    <name evidence="3" type="ORF">WNY58_14300</name>
</gene>
<dbReference type="PANTHER" id="PTHR34700">
    <property type="entry name" value="POTASSIUM BINDING PROTEIN KBP"/>
    <property type="match status" value="1"/>
</dbReference>
<evidence type="ECO:0000313" key="3">
    <source>
        <dbReference type="EMBL" id="MEM5537557.1"/>
    </source>
</evidence>
<evidence type="ECO:0000259" key="2">
    <source>
        <dbReference type="PROSITE" id="PS51782"/>
    </source>
</evidence>
<feature type="signal peptide" evidence="1">
    <location>
        <begin position="1"/>
        <end position="21"/>
    </location>
</feature>
<feature type="domain" description="LysM" evidence="2">
    <location>
        <begin position="36"/>
        <end position="84"/>
    </location>
</feature>
<dbReference type="CDD" id="cd00118">
    <property type="entry name" value="LysM"/>
    <property type="match status" value="1"/>
</dbReference>
<accession>A0ABU9TV06</accession>
<dbReference type="RefSeq" id="WP_067984854.1">
    <property type="nucleotide sequence ID" value="NZ_CAXBCE010000004.1"/>
</dbReference>
<evidence type="ECO:0000313" key="4">
    <source>
        <dbReference type="Proteomes" id="UP001449225"/>
    </source>
</evidence>
<dbReference type="EMBL" id="JBBMRA010000016">
    <property type="protein sequence ID" value="MEM5537557.1"/>
    <property type="molecule type" value="Genomic_DNA"/>
</dbReference>
<feature type="chain" id="PRO_5045216251" evidence="1">
    <location>
        <begin position="22"/>
        <end position="342"/>
    </location>
</feature>
<dbReference type="Gene3D" id="3.10.350.10">
    <property type="entry name" value="LysM domain"/>
    <property type="match status" value="1"/>
</dbReference>
<reference evidence="3 4" key="1">
    <citation type="submission" date="2024-03" db="EMBL/GenBank/DDBJ databases">
        <title>Community enrichment and isolation of bacterial strains for fucoidan degradation.</title>
        <authorList>
            <person name="Sichert A."/>
        </authorList>
    </citation>
    <scope>NUCLEOTIDE SEQUENCE [LARGE SCALE GENOMIC DNA]</scope>
    <source>
        <strain evidence="3 4">AS76</strain>
    </source>
</reference>
<sequence>MKKLLCGLLAFVVLSFTHVSAETREDSLLLREDYPQEYVVVKGDTLWHISGRFLQSPWKWPEVWGVNPQVDNPHLIYPGDVIYLTWVDGKPRLGVRRDSGIYPRARTSPLDHAIPAIPLRDIIGFLNDNRVLPEDILKDAPYVLGGRSARIIAGAGDRVYARGTLLEEQRRQGVYRAAGEYKDPDTDEMLGFELTKVADADVKAQADSVISLDVVKSKKEIRVLDRVVPTEEVRIQSIFYPQSSPDGVEGKILKVLGGVRDGGQFNVVAINKGVREGLEPGHVFAIYRQGERIKDPVTKDFVILPSERSGELMVFKVFEKVSYGLIMQSTDVVSIGDTLRQP</sequence>
<evidence type="ECO:0000256" key="1">
    <source>
        <dbReference type="SAM" id="SignalP"/>
    </source>
</evidence>
<dbReference type="PROSITE" id="PS51782">
    <property type="entry name" value="LYSM"/>
    <property type="match status" value="1"/>
</dbReference>
<dbReference type="InterPro" id="IPR052196">
    <property type="entry name" value="Bact_Kbp"/>
</dbReference>
<dbReference type="SUPFAM" id="SSF54106">
    <property type="entry name" value="LysM domain"/>
    <property type="match status" value="1"/>
</dbReference>
<keyword evidence="1" id="KW-0732">Signal</keyword>
<dbReference type="Pfam" id="PF01476">
    <property type="entry name" value="LysM"/>
    <property type="match status" value="1"/>
</dbReference>
<name>A0ABU9TV06_9GAMM</name>
<dbReference type="Proteomes" id="UP001449225">
    <property type="component" value="Unassembled WGS sequence"/>
</dbReference>
<proteinExistence type="predicted"/>
<organism evidence="3 4">
    <name type="scientific">Neptuniibacter pectenicola</name>
    <dbReference type="NCBI Taxonomy" id="1806669"/>
    <lineage>
        <taxon>Bacteria</taxon>
        <taxon>Pseudomonadati</taxon>
        <taxon>Pseudomonadota</taxon>
        <taxon>Gammaproteobacteria</taxon>
        <taxon>Oceanospirillales</taxon>
        <taxon>Oceanospirillaceae</taxon>
        <taxon>Neptuniibacter</taxon>
    </lineage>
</organism>
<comment type="caution">
    <text evidence="3">The sequence shown here is derived from an EMBL/GenBank/DDBJ whole genome shotgun (WGS) entry which is preliminary data.</text>
</comment>
<dbReference type="InterPro" id="IPR036779">
    <property type="entry name" value="LysM_dom_sf"/>
</dbReference>